<keyword evidence="4 6" id="KW-1133">Transmembrane helix</keyword>
<feature type="transmembrane region" description="Helical" evidence="6">
    <location>
        <begin position="227"/>
        <end position="247"/>
    </location>
</feature>
<evidence type="ECO:0000256" key="3">
    <source>
        <dbReference type="ARBA" id="ARBA00022692"/>
    </source>
</evidence>
<name>A0ABR6L5M7_9HYPH</name>
<evidence type="ECO:0000313" key="8">
    <source>
        <dbReference type="EMBL" id="MBB4652077.1"/>
    </source>
</evidence>
<feature type="transmembrane region" description="Helical" evidence="6">
    <location>
        <begin position="158"/>
        <end position="177"/>
    </location>
</feature>
<evidence type="ECO:0000256" key="4">
    <source>
        <dbReference type="ARBA" id="ARBA00022989"/>
    </source>
</evidence>
<feature type="transmembrane region" description="Helical" evidence="6">
    <location>
        <begin position="73"/>
        <end position="94"/>
    </location>
</feature>
<accession>A0ABR6L5M7</accession>
<comment type="caution">
    <text evidence="8">The sequence shown here is derived from an EMBL/GenBank/DDBJ whole genome shotgun (WGS) entry which is preliminary data.</text>
</comment>
<dbReference type="InterPro" id="IPR050638">
    <property type="entry name" value="AA-Vitamin_Transporters"/>
</dbReference>
<dbReference type="PANTHER" id="PTHR32322">
    <property type="entry name" value="INNER MEMBRANE TRANSPORTER"/>
    <property type="match status" value="1"/>
</dbReference>
<keyword evidence="9" id="KW-1185">Reference proteome</keyword>
<feature type="transmembrane region" description="Helical" evidence="6">
    <location>
        <begin position="128"/>
        <end position="146"/>
    </location>
</feature>
<reference evidence="8 9" key="1">
    <citation type="submission" date="2020-08" db="EMBL/GenBank/DDBJ databases">
        <title>Genomic Encyclopedia of Type Strains, Phase IV (KMG-IV): sequencing the most valuable type-strain genomes for metagenomic binning, comparative biology and taxonomic classification.</title>
        <authorList>
            <person name="Goeker M."/>
        </authorList>
    </citation>
    <scope>NUCLEOTIDE SEQUENCE [LARGE SCALE GENOMIC DNA]</scope>
    <source>
        <strain evidence="8 9">DSM 7050</strain>
    </source>
</reference>
<dbReference type="Proteomes" id="UP000539538">
    <property type="component" value="Unassembled WGS sequence"/>
</dbReference>
<evidence type="ECO:0000313" key="9">
    <source>
        <dbReference type="Proteomes" id="UP000539538"/>
    </source>
</evidence>
<feature type="transmembrane region" description="Helical" evidence="6">
    <location>
        <begin position="12"/>
        <end position="34"/>
    </location>
</feature>
<evidence type="ECO:0000256" key="1">
    <source>
        <dbReference type="ARBA" id="ARBA00004141"/>
    </source>
</evidence>
<feature type="transmembrane region" description="Helical" evidence="6">
    <location>
        <begin position="40"/>
        <end position="61"/>
    </location>
</feature>
<dbReference type="EMBL" id="JACHOT010000005">
    <property type="protein sequence ID" value="MBB4652077.1"/>
    <property type="molecule type" value="Genomic_DNA"/>
</dbReference>
<feature type="transmembrane region" description="Helical" evidence="6">
    <location>
        <begin position="100"/>
        <end position="121"/>
    </location>
</feature>
<organism evidence="8 9">
    <name type="scientific">Aminobacter niigataensis</name>
    <dbReference type="NCBI Taxonomy" id="83265"/>
    <lineage>
        <taxon>Bacteria</taxon>
        <taxon>Pseudomonadati</taxon>
        <taxon>Pseudomonadota</taxon>
        <taxon>Alphaproteobacteria</taxon>
        <taxon>Hyphomicrobiales</taxon>
        <taxon>Phyllobacteriaceae</taxon>
        <taxon>Aminobacter</taxon>
    </lineage>
</organism>
<feature type="domain" description="EamA" evidence="7">
    <location>
        <begin position="160"/>
        <end position="298"/>
    </location>
</feature>
<gene>
    <name evidence="8" type="ORF">GGQ99_003850</name>
</gene>
<sequence length="306" mass="31422">MTHVGRGARLEPVLLLFAAGICIGSIFPLGKIAVAGGIPSLVYVGATAAGAGAVLAAIARLAGHSLRPDRATLSYAATAGLLTFAIPWTAVVTVMPHLGAGIPAIIQSLAPIATLAIVYVLALEKPNLPRLAGLGIGMVGTLVILFARNGGDAAHAPFYWYLAALITPLVLAAGNVYRTTHWPKGKNPLPLAAWTLVAAALGIAVTLLLLIAMSAMPDVGAGFANGWHLIAIQCVATGVGYGLFFRLQQVGGPVYVSQMSYVNTAVGVGFGVLLFAESLSLWIWLALALIVIGVLLVNRVGDAARP</sequence>
<evidence type="ECO:0000256" key="2">
    <source>
        <dbReference type="ARBA" id="ARBA00007362"/>
    </source>
</evidence>
<evidence type="ECO:0000256" key="5">
    <source>
        <dbReference type="ARBA" id="ARBA00023136"/>
    </source>
</evidence>
<evidence type="ECO:0000256" key="6">
    <source>
        <dbReference type="SAM" id="Phobius"/>
    </source>
</evidence>
<keyword evidence="5 6" id="KW-0472">Membrane</keyword>
<comment type="subcellular location">
    <subcellularLocation>
        <location evidence="1">Membrane</location>
        <topology evidence="1">Multi-pass membrane protein</topology>
    </subcellularLocation>
</comment>
<dbReference type="SUPFAM" id="SSF103481">
    <property type="entry name" value="Multidrug resistance efflux transporter EmrE"/>
    <property type="match status" value="2"/>
</dbReference>
<dbReference type="Pfam" id="PF00892">
    <property type="entry name" value="EamA"/>
    <property type="match status" value="2"/>
</dbReference>
<dbReference type="InterPro" id="IPR037185">
    <property type="entry name" value="EmrE-like"/>
</dbReference>
<feature type="transmembrane region" description="Helical" evidence="6">
    <location>
        <begin position="189"/>
        <end position="215"/>
    </location>
</feature>
<proteinExistence type="inferred from homology"/>
<comment type="similarity">
    <text evidence="2">Belongs to the EamA transporter family.</text>
</comment>
<protein>
    <submittedName>
        <fullName evidence="8">Drug/metabolite transporter (DMT)-like permease</fullName>
    </submittedName>
</protein>
<feature type="transmembrane region" description="Helical" evidence="6">
    <location>
        <begin position="282"/>
        <end position="301"/>
    </location>
</feature>
<feature type="transmembrane region" description="Helical" evidence="6">
    <location>
        <begin position="259"/>
        <end position="276"/>
    </location>
</feature>
<dbReference type="RefSeq" id="WP_183263714.1">
    <property type="nucleotide sequence ID" value="NZ_BAAAVZ010000003.1"/>
</dbReference>
<keyword evidence="3 6" id="KW-0812">Transmembrane</keyword>
<evidence type="ECO:0000259" key="7">
    <source>
        <dbReference type="Pfam" id="PF00892"/>
    </source>
</evidence>
<dbReference type="InterPro" id="IPR000620">
    <property type="entry name" value="EamA_dom"/>
</dbReference>
<dbReference type="PANTHER" id="PTHR32322:SF2">
    <property type="entry name" value="EAMA DOMAIN-CONTAINING PROTEIN"/>
    <property type="match status" value="1"/>
</dbReference>
<feature type="domain" description="EamA" evidence="7">
    <location>
        <begin position="13"/>
        <end position="145"/>
    </location>
</feature>